<dbReference type="EMBL" id="DQWE01000324">
    <property type="protein sequence ID" value="HDI83489.1"/>
    <property type="molecule type" value="Genomic_DNA"/>
</dbReference>
<feature type="non-terminal residue" evidence="2">
    <location>
        <position position="1"/>
    </location>
</feature>
<dbReference type="NCBIfam" id="TIGR04085">
    <property type="entry name" value="rSAM_more_4Fe4S"/>
    <property type="match status" value="1"/>
</dbReference>
<comment type="caution">
    <text evidence="2">The sequence shown here is derived from an EMBL/GenBank/DDBJ whole genome shotgun (WGS) entry which is preliminary data.</text>
</comment>
<dbReference type="GO" id="GO:0006783">
    <property type="term" value="P:heme biosynthetic process"/>
    <property type="evidence" value="ECO:0007669"/>
    <property type="project" value="TreeGrafter"/>
</dbReference>
<dbReference type="SUPFAM" id="SSF102114">
    <property type="entry name" value="Radical SAM enzymes"/>
    <property type="match status" value="1"/>
</dbReference>
<gene>
    <name evidence="2" type="ORF">ENF18_06840</name>
</gene>
<evidence type="ECO:0000259" key="1">
    <source>
        <dbReference type="Pfam" id="PF13186"/>
    </source>
</evidence>
<dbReference type="InterPro" id="IPR050377">
    <property type="entry name" value="Radical_SAM_PqqE_MftC-like"/>
</dbReference>
<dbReference type="Pfam" id="PF13186">
    <property type="entry name" value="SPASM"/>
    <property type="match status" value="1"/>
</dbReference>
<accession>A0A7C0VCD6</accession>
<feature type="domain" description="4Fe4S-binding SPASM" evidence="1">
    <location>
        <begin position="161"/>
        <end position="220"/>
    </location>
</feature>
<dbReference type="CDD" id="cd21123">
    <property type="entry name" value="SPASM_MftC-like"/>
    <property type="match status" value="1"/>
</dbReference>
<dbReference type="InterPro" id="IPR058240">
    <property type="entry name" value="rSAM_sf"/>
</dbReference>
<name>A0A7C0VCD6_UNCW3</name>
<dbReference type="InterPro" id="IPR023885">
    <property type="entry name" value="4Fe4S-binding_SPASM_dom"/>
</dbReference>
<dbReference type="Gene3D" id="3.20.20.70">
    <property type="entry name" value="Aldolase class I"/>
    <property type="match status" value="1"/>
</dbReference>
<dbReference type="InterPro" id="IPR013785">
    <property type="entry name" value="Aldolase_TIM"/>
</dbReference>
<evidence type="ECO:0000313" key="2">
    <source>
        <dbReference type="EMBL" id="HDI83489.1"/>
    </source>
</evidence>
<proteinExistence type="predicted"/>
<reference evidence="2" key="1">
    <citation type="journal article" date="2020" name="mSystems">
        <title>Genome- and Community-Level Interaction Insights into Carbon Utilization and Element Cycling Functions of Hydrothermarchaeota in Hydrothermal Sediment.</title>
        <authorList>
            <person name="Zhou Z."/>
            <person name="Liu Y."/>
            <person name="Xu W."/>
            <person name="Pan J."/>
            <person name="Luo Z.H."/>
            <person name="Li M."/>
        </authorList>
    </citation>
    <scope>NUCLEOTIDE SEQUENCE [LARGE SCALE GENOMIC DNA]</scope>
    <source>
        <strain evidence="2">HyVt-102</strain>
    </source>
</reference>
<dbReference type="AlphaFoldDB" id="A0A7C0VCD6"/>
<organism evidence="2">
    <name type="scientific">candidate division WOR-3 bacterium</name>
    <dbReference type="NCBI Taxonomy" id="2052148"/>
    <lineage>
        <taxon>Bacteria</taxon>
        <taxon>Bacteria division WOR-3</taxon>
    </lineage>
</organism>
<dbReference type="PANTHER" id="PTHR11228:SF7">
    <property type="entry name" value="PQQA PEPTIDE CYCLASE"/>
    <property type="match status" value="1"/>
</dbReference>
<dbReference type="Proteomes" id="UP000885847">
    <property type="component" value="Unassembled WGS sequence"/>
</dbReference>
<protein>
    <submittedName>
        <fullName evidence="2">Radical SAM protein</fullName>
    </submittedName>
</protein>
<sequence length="276" mass="31198">ERIADIGFGYVQVSIDAADPMKHDEFRGVPGMWKRAVDGIKTLIKHGVITCIAYTHTKETHDEFRGILKLREELDAYKVIVYNYIPVGRGGFENDPTPEQRDELYRIMYDQLDAGHHIIATTSPVMGAYCKMFQGDSVILAHYADLKVKELGVVAEIIGGCGAGRAYAALQPDGTLTPCVYMPEVSLGNVLQDDFDYLWNGHPIMKTLRNYKENACRTCPYFTVCGGCRARAYQYFNDFLAPDPGCIFNKEHYYRFMEAKKKGEEYSPEKTQKTVA</sequence>
<dbReference type="PANTHER" id="PTHR11228">
    <property type="entry name" value="RADICAL SAM DOMAIN PROTEIN"/>
    <property type="match status" value="1"/>
</dbReference>